<dbReference type="Pfam" id="PF23598">
    <property type="entry name" value="LRR_14"/>
    <property type="match status" value="1"/>
</dbReference>
<dbReference type="EMBL" id="SZYD01000014">
    <property type="protein sequence ID" value="KAD4179504.1"/>
    <property type="molecule type" value="Genomic_DNA"/>
</dbReference>
<dbReference type="SUPFAM" id="SSF52058">
    <property type="entry name" value="L domain-like"/>
    <property type="match status" value="1"/>
</dbReference>
<dbReference type="InterPro" id="IPR057135">
    <property type="entry name" value="At4g27190-like_LRR"/>
</dbReference>
<dbReference type="InterPro" id="IPR032675">
    <property type="entry name" value="LRR_dom_sf"/>
</dbReference>
<proteinExistence type="inferred from homology"/>
<dbReference type="InterPro" id="IPR002182">
    <property type="entry name" value="NB-ARC"/>
</dbReference>
<keyword evidence="2" id="KW-0433">Leucine-rich repeat</keyword>
<evidence type="ECO:0000259" key="5">
    <source>
        <dbReference type="Pfam" id="PF00931"/>
    </source>
</evidence>
<dbReference type="Gene3D" id="3.80.10.10">
    <property type="entry name" value="Ribonuclease Inhibitor"/>
    <property type="match status" value="2"/>
</dbReference>
<dbReference type="Gene3D" id="3.40.50.300">
    <property type="entry name" value="P-loop containing nucleotide triphosphate hydrolases"/>
    <property type="match status" value="1"/>
</dbReference>
<feature type="domain" description="NB-ARC" evidence="5">
    <location>
        <begin position="155"/>
        <end position="317"/>
    </location>
</feature>
<dbReference type="InterPro" id="IPR027417">
    <property type="entry name" value="P-loop_NTPase"/>
</dbReference>
<dbReference type="InterPro" id="IPR050905">
    <property type="entry name" value="Plant_NBS-LRR"/>
</dbReference>
<accession>A0A5N6N055</accession>
<keyword evidence="4" id="KW-0611">Plant defense</keyword>
<dbReference type="AlphaFoldDB" id="A0A5N6N055"/>
<evidence type="ECO:0000256" key="3">
    <source>
        <dbReference type="ARBA" id="ARBA00022737"/>
    </source>
</evidence>
<dbReference type="Gene3D" id="1.10.10.10">
    <property type="entry name" value="Winged helix-like DNA-binding domain superfamily/Winged helix DNA-binding domain"/>
    <property type="match status" value="1"/>
</dbReference>
<dbReference type="Pfam" id="PF00931">
    <property type="entry name" value="NB-ARC"/>
    <property type="match status" value="1"/>
</dbReference>
<keyword evidence="3" id="KW-0677">Repeat</keyword>
<comment type="caution">
    <text evidence="8">The sequence shown here is derived from an EMBL/GenBank/DDBJ whole genome shotgun (WGS) entry which is preliminary data.</text>
</comment>
<reference evidence="8 9" key="1">
    <citation type="submission" date="2019-05" db="EMBL/GenBank/DDBJ databases">
        <title>Mikania micrantha, genome provides insights into the molecular mechanism of rapid growth.</title>
        <authorList>
            <person name="Liu B."/>
        </authorList>
    </citation>
    <scope>NUCLEOTIDE SEQUENCE [LARGE SCALE GENOMIC DNA]</scope>
    <source>
        <strain evidence="8">NLD-2019</strain>
        <tissue evidence="8">Leaf</tissue>
    </source>
</reference>
<evidence type="ECO:0000256" key="1">
    <source>
        <dbReference type="ARBA" id="ARBA00008894"/>
    </source>
</evidence>
<evidence type="ECO:0000259" key="6">
    <source>
        <dbReference type="Pfam" id="PF23247"/>
    </source>
</evidence>
<comment type="similarity">
    <text evidence="1">Belongs to the disease resistance NB-LRR family.</text>
</comment>
<evidence type="ECO:0000313" key="9">
    <source>
        <dbReference type="Proteomes" id="UP000326396"/>
    </source>
</evidence>
<dbReference type="GO" id="GO:0043531">
    <property type="term" value="F:ADP binding"/>
    <property type="evidence" value="ECO:0007669"/>
    <property type="project" value="InterPro"/>
</dbReference>
<dbReference type="InterPro" id="IPR055414">
    <property type="entry name" value="LRR_R13L4/SHOC2-like"/>
</dbReference>
<dbReference type="GO" id="GO:0006952">
    <property type="term" value="P:defense response"/>
    <property type="evidence" value="ECO:0007669"/>
    <property type="project" value="UniProtKB-KW"/>
</dbReference>
<sequence>MAEEVITEVLPKAGETVWDSFQRITHASICMDDNHSRFETKMKTLCAVRDDLKDRTLKYKSTKNRTMEDWFHRVMAVEKVVEGLESRFTEKQETSTWIHVLPRSKLSKQMASMCLEIDELVMEGNQLGDTLVHKVADHVVKVTAPDISYLPTLQRVLDSILQDLSNDDLKAVRVIGMLGAGKTTILQNLNNHEKVASMYERVIWLTVSGEENNKENLSIEMLQHVIVERLIVDTEGATDVYNVARRINKELAGVKYLLLLDDVKAELDLEAIGVPEGAKGSKIVMTTKYRHVRLPSCSSIEVKKLSQSESWNMFHRLLFLPNDVKNKPQLERMAHKAVSLCGGHPLMIKMAARIFKSIEKHDLSEISWSDALQTLRRWPEKGNNEPMKDLLKFCCDHLDHEHKPCFLYSALYPEDTEISTDGLLECWEAENFLKSNDDAKIGGRNILRHLKNLILVEEGATARHVRMHKLIRAAALNLLYEDRKDRCLVKTSESPQKLNGAIPKRQCVDLWTDKEWISLANNSLDKLPDAPRSDQLSTLFVQKYTKNKKIPDSFFQHMPRLLVLDLYMTEIMTLPPSIYRLANLKVLYLNGCNVLKELPVYIGQLKSLEVLDIRGSGVGKLPHQVIGLTRMRRLLVSFTMSTQDNYDVIFKLSGLEELIIDVDSEMEDWCNTLLEDVIEKVSSLQKLNSFQFRFNNMVIDVIQVVDDTLKIYLPKERHLRSFLEKRKDLETNSFQVYVGCYMSCGPEIPEFYRYDRYLKYYNGMVKNEVINSVLSKVHAFELINHNDIEYLSSNVIESMDYVQGCLIQSCNNMTTIVGGCDLKNKSLFPNLERLDANNMLKLERIWEGHVQVGSLSKLKTLVICKCPMMTMILCDAIVEQLQVLECLEVQDCCRVEEIVVCSQNVSPYVMPKLRTLILCNMPSLRKISTRLDWTSLESLKIEDCPTLKELPFDRNSAMGIQSIEVNVDWWEALQWSDSNVKNRLVSCCVFRGGTTRGSRGSTDPPGGETMYYSASQSARWKKLSCVLTPLDWIKQLFCAEHTEGDHCFYPGLCNPAPKFIK</sequence>
<dbReference type="SUPFAM" id="SSF52540">
    <property type="entry name" value="P-loop containing nucleoside triphosphate hydrolases"/>
    <property type="match status" value="1"/>
</dbReference>
<dbReference type="PANTHER" id="PTHR33463:SF209">
    <property type="entry name" value="DISEASE RESISTANCE PROTEIN RPS2-LIKE"/>
    <property type="match status" value="1"/>
</dbReference>
<feature type="domain" description="Disease resistance R13L4/SHOC-2-like LRR" evidence="7">
    <location>
        <begin position="564"/>
        <end position="706"/>
    </location>
</feature>
<evidence type="ECO:0000256" key="4">
    <source>
        <dbReference type="ARBA" id="ARBA00022821"/>
    </source>
</evidence>
<dbReference type="PRINTS" id="PR00364">
    <property type="entry name" value="DISEASERSIST"/>
</dbReference>
<name>A0A5N6N055_9ASTR</name>
<evidence type="ECO:0000313" key="8">
    <source>
        <dbReference type="EMBL" id="KAD4179504.1"/>
    </source>
</evidence>
<organism evidence="8 9">
    <name type="scientific">Mikania micrantha</name>
    <name type="common">bitter vine</name>
    <dbReference type="NCBI Taxonomy" id="192012"/>
    <lineage>
        <taxon>Eukaryota</taxon>
        <taxon>Viridiplantae</taxon>
        <taxon>Streptophyta</taxon>
        <taxon>Embryophyta</taxon>
        <taxon>Tracheophyta</taxon>
        <taxon>Spermatophyta</taxon>
        <taxon>Magnoliopsida</taxon>
        <taxon>eudicotyledons</taxon>
        <taxon>Gunneridae</taxon>
        <taxon>Pentapetalae</taxon>
        <taxon>asterids</taxon>
        <taxon>campanulids</taxon>
        <taxon>Asterales</taxon>
        <taxon>Asteraceae</taxon>
        <taxon>Asteroideae</taxon>
        <taxon>Heliantheae alliance</taxon>
        <taxon>Eupatorieae</taxon>
        <taxon>Mikania</taxon>
    </lineage>
</organism>
<evidence type="ECO:0000259" key="7">
    <source>
        <dbReference type="Pfam" id="PF23598"/>
    </source>
</evidence>
<dbReference type="PANTHER" id="PTHR33463">
    <property type="entry name" value="NB-ARC DOMAIN-CONTAINING PROTEIN-RELATED"/>
    <property type="match status" value="1"/>
</dbReference>
<dbReference type="OrthoDB" id="1691503at2759"/>
<feature type="domain" description="Disease resistance protein At4g27190-like leucine-rich repeats" evidence="6">
    <location>
        <begin position="832"/>
        <end position="950"/>
    </location>
</feature>
<protein>
    <submittedName>
        <fullName evidence="8">Uncharacterized protein</fullName>
    </submittedName>
</protein>
<gene>
    <name evidence="8" type="ORF">E3N88_28095</name>
</gene>
<dbReference type="InterPro" id="IPR036388">
    <property type="entry name" value="WH-like_DNA-bd_sf"/>
</dbReference>
<keyword evidence="9" id="KW-1185">Reference proteome</keyword>
<dbReference type="Pfam" id="PF23247">
    <property type="entry name" value="LRR_RPS2"/>
    <property type="match status" value="1"/>
</dbReference>
<dbReference type="Proteomes" id="UP000326396">
    <property type="component" value="Linkage Group LG4"/>
</dbReference>
<evidence type="ECO:0000256" key="2">
    <source>
        <dbReference type="ARBA" id="ARBA00022614"/>
    </source>
</evidence>